<evidence type="ECO:0000313" key="2">
    <source>
        <dbReference type="Proteomes" id="UP000229839"/>
    </source>
</evidence>
<sequence>MKKILKLLSCIVVLSIAGCVNPIPSLSPALWRNKILLECGVPDLDKVVALDLNQFASIEICMGQSGFRPSFTIQEWCENHKSDNLPICRPGAVMPQRSVEKRLNSPYCKRHKNALECQP</sequence>
<accession>A0A2N9Y800</accession>
<dbReference type="EMBL" id="NJGE01000048">
    <property type="protein sequence ID" value="PIT67833.1"/>
    <property type="molecule type" value="Genomic_DNA"/>
</dbReference>
<organism evidence="1 2">
    <name type="scientific">Bartonella tribocorum</name>
    <dbReference type="NCBI Taxonomy" id="85701"/>
    <lineage>
        <taxon>Bacteria</taxon>
        <taxon>Pseudomonadati</taxon>
        <taxon>Pseudomonadota</taxon>
        <taxon>Alphaproteobacteria</taxon>
        <taxon>Hyphomicrobiales</taxon>
        <taxon>Bartonellaceae</taxon>
        <taxon>Bartonella</taxon>
    </lineage>
</organism>
<dbReference type="Proteomes" id="UP000229839">
    <property type="component" value="Unassembled WGS sequence"/>
</dbReference>
<reference evidence="1 2" key="1">
    <citation type="submission" date="2017-06" db="EMBL/GenBank/DDBJ databases">
        <title>Draft genome of Bartonella tribocorum strain L103, isolated from a rodent in Laos.</title>
        <authorList>
            <person name="Hadjadj L."/>
            <person name="Jiyipong T."/>
            <person name="Morand S."/>
            <person name="Diene S.M."/>
            <person name="Rolain J.-M."/>
        </authorList>
    </citation>
    <scope>NUCLEOTIDE SEQUENCE [LARGE SCALE GENOMIC DNA]</scope>
    <source>
        <strain evidence="1 2">L103</strain>
    </source>
</reference>
<name>A0A2N9Y800_9HYPH</name>
<dbReference type="AlphaFoldDB" id="A0A2N9Y800"/>
<gene>
    <name evidence="1" type="ORF">CER18_09460</name>
</gene>
<comment type="caution">
    <text evidence="1">The sequence shown here is derived from an EMBL/GenBank/DDBJ whole genome shotgun (WGS) entry which is preliminary data.</text>
</comment>
<dbReference type="OrthoDB" id="7923301at2"/>
<proteinExistence type="predicted"/>
<protein>
    <submittedName>
        <fullName evidence="1">Uncharacterized protein</fullName>
    </submittedName>
</protein>
<dbReference type="RefSeq" id="WP_100129727.1">
    <property type="nucleotide sequence ID" value="NZ_CADDYI010000040.1"/>
</dbReference>
<evidence type="ECO:0000313" key="1">
    <source>
        <dbReference type="EMBL" id="PIT67833.1"/>
    </source>
</evidence>
<dbReference type="PROSITE" id="PS51257">
    <property type="entry name" value="PROKAR_LIPOPROTEIN"/>
    <property type="match status" value="1"/>
</dbReference>